<evidence type="ECO:0000256" key="1">
    <source>
        <dbReference type="SAM" id="Phobius"/>
    </source>
</evidence>
<feature type="transmembrane region" description="Helical" evidence="1">
    <location>
        <begin position="127"/>
        <end position="144"/>
    </location>
</feature>
<keyword evidence="1" id="KW-1133">Transmembrane helix</keyword>
<accession>A0A5M3TDS6</accession>
<organism evidence="2 3">
    <name type="scientific">Limnospira platensis NIES-46</name>
    <dbReference type="NCBI Taxonomy" id="1236695"/>
    <lineage>
        <taxon>Bacteria</taxon>
        <taxon>Bacillati</taxon>
        <taxon>Cyanobacteriota</taxon>
        <taxon>Cyanophyceae</taxon>
        <taxon>Oscillatoriophycideae</taxon>
        <taxon>Oscillatoriales</taxon>
        <taxon>Sirenicapillariaceae</taxon>
        <taxon>Limnospira</taxon>
    </lineage>
</organism>
<reference evidence="2 3" key="1">
    <citation type="journal article" date="2019" name="J Genomics">
        <title>The Draft Genome of a Hydrogen-producing Cyanobacterium, Arthrospira platensis NIES-46.</title>
        <authorList>
            <person name="Suzuki S."/>
            <person name="Yamaguchi H."/>
            <person name="Kawachi M."/>
        </authorList>
    </citation>
    <scope>NUCLEOTIDE SEQUENCE [LARGE SCALE GENOMIC DNA]</scope>
    <source>
        <strain evidence="2 3">NIES-46</strain>
    </source>
</reference>
<keyword evidence="1" id="KW-0472">Membrane</keyword>
<dbReference type="GeneID" id="301684924"/>
<dbReference type="PANTHER" id="PTHR33372">
    <property type="match status" value="1"/>
</dbReference>
<dbReference type="RefSeq" id="WP_006617406.1">
    <property type="nucleotide sequence ID" value="NZ_BIMW01000171.1"/>
</dbReference>
<feature type="transmembrane region" description="Helical" evidence="1">
    <location>
        <begin position="156"/>
        <end position="176"/>
    </location>
</feature>
<gene>
    <name evidence="2" type="ORF">NIES46_41530</name>
</gene>
<sequence>MSQQSPYEQLGVTIDASFDEIQDARDRLREQHTGERQVIESIEAAYDAILMDRLRMRQEGKIKVPERIRFPERIAGPPAKEIQPQTSPKVSWLTGMLDAPSRSELMWPSLIYLGLGVVSLYPAIEISLLQLPLALGVATSLYFLNRKENKFGRSVLLTVGGLILGLILGSLLSPMAGATLSVERFITLVTLIVLWLVSSFLR</sequence>
<keyword evidence="3" id="KW-1185">Reference proteome</keyword>
<dbReference type="PANTHER" id="PTHR33372:SF2">
    <property type="entry name" value="PROTEIN CHAPERONE-LIKE PROTEIN OF POR1, CHLOROPLASTIC"/>
    <property type="match status" value="1"/>
</dbReference>
<protein>
    <recommendedName>
        <fullName evidence="4">Molecular chaperone DnaJ</fullName>
    </recommendedName>
</protein>
<feature type="transmembrane region" description="Helical" evidence="1">
    <location>
        <begin position="182"/>
        <end position="201"/>
    </location>
</feature>
<dbReference type="EMBL" id="BIMW01000171">
    <property type="protein sequence ID" value="GCE96086.1"/>
    <property type="molecule type" value="Genomic_DNA"/>
</dbReference>
<keyword evidence="1" id="KW-0812">Transmembrane</keyword>
<proteinExistence type="predicted"/>
<evidence type="ECO:0000313" key="3">
    <source>
        <dbReference type="Proteomes" id="UP000326169"/>
    </source>
</evidence>
<name>A0A5M3TDS6_LIMPL</name>
<dbReference type="Pfam" id="PF11833">
    <property type="entry name" value="CPP1-like"/>
    <property type="match status" value="1"/>
</dbReference>
<comment type="caution">
    <text evidence="2">The sequence shown here is derived from an EMBL/GenBank/DDBJ whole genome shotgun (WGS) entry which is preliminary data.</text>
</comment>
<dbReference type="InterPro" id="IPR021788">
    <property type="entry name" value="CPP1-like"/>
</dbReference>
<dbReference type="Proteomes" id="UP000326169">
    <property type="component" value="Unassembled WGS sequence"/>
</dbReference>
<evidence type="ECO:0000313" key="2">
    <source>
        <dbReference type="EMBL" id="GCE96086.1"/>
    </source>
</evidence>
<evidence type="ECO:0008006" key="4">
    <source>
        <dbReference type="Google" id="ProtNLM"/>
    </source>
</evidence>